<feature type="transmembrane region" description="Helical" evidence="7">
    <location>
        <begin position="291"/>
        <end position="324"/>
    </location>
</feature>
<dbReference type="RefSeq" id="WP_062175353.1">
    <property type="nucleotide sequence ID" value="NZ_BBXL01000001.1"/>
</dbReference>
<organism evidence="8 9">
    <name type="scientific">Dysgonomonas macrotermitis</name>
    <dbReference type="NCBI Taxonomy" id="1346286"/>
    <lineage>
        <taxon>Bacteria</taxon>
        <taxon>Pseudomonadati</taxon>
        <taxon>Bacteroidota</taxon>
        <taxon>Bacteroidia</taxon>
        <taxon>Bacteroidales</taxon>
        <taxon>Dysgonomonadaceae</taxon>
        <taxon>Dysgonomonas</taxon>
    </lineage>
</organism>
<evidence type="ECO:0000256" key="6">
    <source>
        <dbReference type="ARBA" id="ARBA00023136"/>
    </source>
</evidence>
<dbReference type="AlphaFoldDB" id="A0A1M4T6V7"/>
<feature type="transmembrane region" description="Helical" evidence="7">
    <location>
        <begin position="402"/>
        <end position="423"/>
    </location>
</feature>
<keyword evidence="4" id="KW-0769">Symport</keyword>
<dbReference type="GO" id="GO:0005384">
    <property type="term" value="F:manganese ion transmembrane transporter activity"/>
    <property type="evidence" value="ECO:0007669"/>
    <property type="project" value="TreeGrafter"/>
</dbReference>
<evidence type="ECO:0000256" key="5">
    <source>
        <dbReference type="ARBA" id="ARBA00022989"/>
    </source>
</evidence>
<reference evidence="9" key="1">
    <citation type="submission" date="2016-11" db="EMBL/GenBank/DDBJ databases">
        <authorList>
            <person name="Varghese N."/>
            <person name="Submissions S."/>
        </authorList>
    </citation>
    <scope>NUCLEOTIDE SEQUENCE [LARGE SCALE GENOMIC DNA]</scope>
    <source>
        <strain evidence="9">DSM 27370</strain>
    </source>
</reference>
<sequence length="429" mass="47109">MIHFWKKILKDYTKRDTKLKSSALDLFKYIGPGLLVTVGFIDPGNWASNFAAGSEFGYTLLWVVSLSTIMLILLQHNVAHLGIVTGLCLSEAANKYLPRTGSRIVLWSAIAASVSTSLAEILGGAIALNMLFGIPIKVAAVLVTIFVFCMMFSSSYKKIEKYIIAFVSIIGLSFIYELFLVDIEWGEAARSWVVPSVPQGSILIIMSVLGAVVMPHNLFLHSEIIQSREWNLKDDNVIEKQLKYEFFDTLFSMVIGWAINSAMILLAAATFHKQGIVVDDLQQAKSLLEPLLGNAAAIIFGIALLFAGISSSMTSGIAAGSIFAGMYDEPYNIKDIHSRTGVVISLGVALLIIFLITNPFKGLLISQAVLSMQLPITVFLQVRLTSSKEVMGKYANRPTTKYTLYIIASVVTLLNIWLLYTLATGWITE</sequence>
<evidence type="ECO:0000256" key="2">
    <source>
        <dbReference type="ARBA" id="ARBA00022448"/>
    </source>
</evidence>
<feature type="transmembrane region" description="Helical" evidence="7">
    <location>
        <begin position="56"/>
        <end position="74"/>
    </location>
</feature>
<dbReference type="STRING" id="1346286.SAMN05444362_101249"/>
<name>A0A1M4T6V7_9BACT</name>
<keyword evidence="2" id="KW-0813">Transport</keyword>
<comment type="subcellular location">
    <subcellularLocation>
        <location evidence="1">Membrane</location>
        <topology evidence="1">Multi-pass membrane protein</topology>
    </subcellularLocation>
</comment>
<keyword evidence="6 7" id="KW-0472">Membrane</keyword>
<feature type="transmembrane region" description="Helical" evidence="7">
    <location>
        <begin position="201"/>
        <end position="220"/>
    </location>
</feature>
<evidence type="ECO:0000256" key="3">
    <source>
        <dbReference type="ARBA" id="ARBA00022692"/>
    </source>
</evidence>
<feature type="transmembrane region" description="Helical" evidence="7">
    <location>
        <begin position="162"/>
        <end position="181"/>
    </location>
</feature>
<feature type="transmembrane region" description="Helical" evidence="7">
    <location>
        <begin position="250"/>
        <end position="271"/>
    </location>
</feature>
<keyword evidence="5 7" id="KW-1133">Transmembrane helix</keyword>
<feature type="transmembrane region" description="Helical" evidence="7">
    <location>
        <begin position="21"/>
        <end position="41"/>
    </location>
</feature>
<feature type="transmembrane region" description="Helical" evidence="7">
    <location>
        <begin position="362"/>
        <end position="382"/>
    </location>
</feature>
<evidence type="ECO:0000256" key="4">
    <source>
        <dbReference type="ARBA" id="ARBA00022847"/>
    </source>
</evidence>
<dbReference type="GO" id="GO:0034755">
    <property type="term" value="P:iron ion transmembrane transport"/>
    <property type="evidence" value="ECO:0007669"/>
    <property type="project" value="TreeGrafter"/>
</dbReference>
<evidence type="ECO:0000256" key="7">
    <source>
        <dbReference type="SAM" id="Phobius"/>
    </source>
</evidence>
<dbReference type="Pfam" id="PF01566">
    <property type="entry name" value="Nramp"/>
    <property type="match status" value="1"/>
</dbReference>
<keyword evidence="3 7" id="KW-0812">Transmembrane</keyword>
<accession>A0A1M4T6V7</accession>
<dbReference type="GO" id="GO:0015293">
    <property type="term" value="F:symporter activity"/>
    <property type="evidence" value="ECO:0007669"/>
    <property type="project" value="UniProtKB-KW"/>
</dbReference>
<gene>
    <name evidence="8" type="ORF">SAMN05444362_101249</name>
</gene>
<dbReference type="GO" id="GO:0015086">
    <property type="term" value="F:cadmium ion transmembrane transporter activity"/>
    <property type="evidence" value="ECO:0007669"/>
    <property type="project" value="TreeGrafter"/>
</dbReference>
<evidence type="ECO:0000313" key="9">
    <source>
        <dbReference type="Proteomes" id="UP000184480"/>
    </source>
</evidence>
<evidence type="ECO:0000256" key="1">
    <source>
        <dbReference type="ARBA" id="ARBA00004141"/>
    </source>
</evidence>
<dbReference type="PRINTS" id="PR00447">
    <property type="entry name" value="NATRESASSCMP"/>
</dbReference>
<dbReference type="EMBL" id="FQUC01000001">
    <property type="protein sequence ID" value="SHE40027.1"/>
    <property type="molecule type" value="Genomic_DNA"/>
</dbReference>
<proteinExistence type="predicted"/>
<feature type="transmembrane region" description="Helical" evidence="7">
    <location>
        <begin position="104"/>
        <end position="128"/>
    </location>
</feature>
<evidence type="ECO:0000313" key="8">
    <source>
        <dbReference type="EMBL" id="SHE40027.1"/>
    </source>
</evidence>
<protein>
    <submittedName>
        <fullName evidence="8">Manganese transport protein</fullName>
    </submittedName>
</protein>
<keyword evidence="9" id="KW-1185">Reference proteome</keyword>
<dbReference type="NCBIfam" id="NF037982">
    <property type="entry name" value="Nramp_1"/>
    <property type="match status" value="1"/>
</dbReference>
<feature type="transmembrane region" description="Helical" evidence="7">
    <location>
        <begin position="336"/>
        <end position="356"/>
    </location>
</feature>
<dbReference type="PANTHER" id="PTHR11706">
    <property type="entry name" value="SOLUTE CARRIER PROTEIN FAMILY 11 MEMBER"/>
    <property type="match status" value="1"/>
</dbReference>
<dbReference type="GO" id="GO:0005886">
    <property type="term" value="C:plasma membrane"/>
    <property type="evidence" value="ECO:0007669"/>
    <property type="project" value="TreeGrafter"/>
</dbReference>
<dbReference type="PANTHER" id="PTHR11706:SF33">
    <property type="entry name" value="NATURAL RESISTANCE-ASSOCIATED MACROPHAGE PROTEIN 2"/>
    <property type="match status" value="1"/>
</dbReference>
<dbReference type="Proteomes" id="UP000184480">
    <property type="component" value="Unassembled WGS sequence"/>
</dbReference>
<feature type="transmembrane region" description="Helical" evidence="7">
    <location>
        <begin position="134"/>
        <end position="153"/>
    </location>
</feature>
<dbReference type="InterPro" id="IPR001046">
    <property type="entry name" value="NRAMP_fam"/>
</dbReference>